<dbReference type="HOGENOM" id="CLU_2395632_0_0_9"/>
<feature type="transmembrane region" description="Helical" evidence="1">
    <location>
        <begin position="67"/>
        <end position="88"/>
    </location>
</feature>
<name>B8D032_HALOH</name>
<keyword evidence="3" id="KW-1185">Reference proteome</keyword>
<keyword evidence="1" id="KW-0812">Transmembrane</keyword>
<feature type="transmembrane region" description="Helical" evidence="1">
    <location>
        <begin position="6"/>
        <end position="21"/>
    </location>
</feature>
<dbReference type="Proteomes" id="UP000000719">
    <property type="component" value="Chromosome"/>
</dbReference>
<protein>
    <submittedName>
        <fullName evidence="2">Uncharacterized protein</fullName>
    </submittedName>
</protein>
<gene>
    <name evidence="2" type="ordered locus">Hore_00230</name>
</gene>
<dbReference type="EMBL" id="CP001098">
    <property type="protein sequence ID" value="ACL68786.1"/>
    <property type="molecule type" value="Genomic_DNA"/>
</dbReference>
<evidence type="ECO:0000256" key="1">
    <source>
        <dbReference type="SAM" id="Phobius"/>
    </source>
</evidence>
<keyword evidence="1" id="KW-0472">Membrane</keyword>
<evidence type="ECO:0000313" key="3">
    <source>
        <dbReference type="Proteomes" id="UP000000719"/>
    </source>
</evidence>
<accession>B8D032</accession>
<keyword evidence="1" id="KW-1133">Transmembrane helix</keyword>
<dbReference type="AlphaFoldDB" id="B8D032"/>
<proteinExistence type="predicted"/>
<organism evidence="2 3">
    <name type="scientific">Halothermothrix orenii (strain H 168 / OCM 544 / DSM 9562)</name>
    <dbReference type="NCBI Taxonomy" id="373903"/>
    <lineage>
        <taxon>Bacteria</taxon>
        <taxon>Bacillati</taxon>
        <taxon>Bacillota</taxon>
        <taxon>Clostridia</taxon>
        <taxon>Halanaerobiales</taxon>
        <taxon>Halothermotrichaceae</taxon>
        <taxon>Halothermothrix</taxon>
    </lineage>
</organism>
<reference evidence="2 3" key="1">
    <citation type="journal article" date="2009" name="PLoS ONE">
        <title>Genome analysis of the anaerobic thermohalophilic bacterium Halothermothrix orenii.</title>
        <authorList>
            <person name="Mavromatis K."/>
            <person name="Ivanova N."/>
            <person name="Anderson I."/>
            <person name="Lykidis A."/>
            <person name="Hooper S.D."/>
            <person name="Sun H."/>
            <person name="Kunin V."/>
            <person name="Lapidus A."/>
            <person name="Hugenholtz P."/>
            <person name="Patel B."/>
            <person name="Kyrpides N.C."/>
        </authorList>
    </citation>
    <scope>NUCLEOTIDE SEQUENCE [LARGE SCALE GENOMIC DNA]</scope>
    <source>
        <strain evidence="3">H 168 / OCM 544 / DSM 9562</strain>
    </source>
</reference>
<evidence type="ECO:0000313" key="2">
    <source>
        <dbReference type="EMBL" id="ACL68786.1"/>
    </source>
</evidence>
<feature type="transmembrane region" description="Helical" evidence="1">
    <location>
        <begin position="42"/>
        <end position="61"/>
    </location>
</feature>
<dbReference type="KEGG" id="hor:Hore_00230"/>
<sequence>MELIFITAPTSIIIIFIIFRYEKLRKIKKYFFDLFYVEDNKWFGRFAMYFYLLYIFNYLIHSILIKNILGFFVIISVIIGFPLLYRIVIKINP</sequence>